<gene>
    <name evidence="2 3" type="primary">uppS</name>
    <name evidence="3" type="ORF">NCTC1659_02140</name>
</gene>
<dbReference type="GO" id="GO:0009252">
    <property type="term" value="P:peptidoglycan biosynthetic process"/>
    <property type="evidence" value="ECO:0007669"/>
    <property type="project" value="UniProtKB-UniRule"/>
</dbReference>
<evidence type="ECO:0000313" key="4">
    <source>
        <dbReference type="Proteomes" id="UP000254329"/>
    </source>
</evidence>
<keyword evidence="4" id="KW-1185">Reference proteome</keyword>
<feature type="binding site" evidence="2">
    <location>
        <position position="223"/>
    </location>
    <ligand>
        <name>Mg(2+)</name>
        <dbReference type="ChEBI" id="CHEBI:18420"/>
    </ligand>
</feature>
<dbReference type="NCBIfam" id="TIGR00055">
    <property type="entry name" value="uppS"/>
    <property type="match status" value="1"/>
</dbReference>
<sequence length="257" mass="29427">MVYSHPNFTLIKIDLIMTELALNLDNIPQHVAIIMDGNGRWAKQQGKMRIFGHKNGIKAVRESVSYARKMGIKVLTLYAFSSENWSRPENEVNALMSLFMQALDFEVKKLHKNNIKLKIIGDVSGFNVGLQEKIQKAEKLTENNTALILNIAANYGGCWDIVQATRQLAQLVKEDKLHIDDINGQIFQEYLATGSQPQVDLLIRTSGEQRISNFLLWQIAYAELYFTDTLWPDFNEQEFNQAVLAYQQRNRRFGGSE</sequence>
<dbReference type="FunFam" id="3.40.1180.10:FF:000001">
    <property type="entry name" value="(2E,6E)-farnesyl-diphosphate-specific ditrans,polycis-undecaprenyl-diphosphate synthase"/>
    <property type="match status" value="1"/>
</dbReference>
<dbReference type="Proteomes" id="UP000254329">
    <property type="component" value="Unassembled WGS sequence"/>
</dbReference>
<dbReference type="GO" id="GO:0000287">
    <property type="term" value="F:magnesium ion binding"/>
    <property type="evidence" value="ECO:0007669"/>
    <property type="project" value="UniProtKB-UniRule"/>
</dbReference>
<evidence type="ECO:0000313" key="3">
    <source>
        <dbReference type="EMBL" id="STO60839.1"/>
    </source>
</evidence>
<dbReference type="AlphaFoldDB" id="A0A377HY89"/>
<feature type="binding site" evidence="2">
    <location>
        <position position="36"/>
    </location>
    <ligand>
        <name>Mg(2+)</name>
        <dbReference type="ChEBI" id="CHEBI:18420"/>
    </ligand>
</feature>
<dbReference type="PANTHER" id="PTHR10291:SF0">
    <property type="entry name" value="DEHYDRODOLICHYL DIPHOSPHATE SYNTHASE 2"/>
    <property type="match status" value="1"/>
</dbReference>
<feature type="active site" evidence="2">
    <location>
        <position position="36"/>
    </location>
</feature>
<dbReference type="STRING" id="733.B0186_06785"/>
<feature type="binding site" evidence="2">
    <location>
        <position position="87"/>
    </location>
    <ligand>
        <name>substrate</name>
    </ligand>
</feature>
<evidence type="ECO:0000256" key="1">
    <source>
        <dbReference type="ARBA" id="ARBA00022679"/>
    </source>
</evidence>
<dbReference type="EMBL" id="UGHF01000001">
    <property type="protein sequence ID" value="STO60839.1"/>
    <property type="molecule type" value="Genomic_DNA"/>
</dbReference>
<keyword evidence="2" id="KW-0133">Cell shape</keyword>
<name>A0A377HY89_9PAST</name>
<feature type="binding site" evidence="2">
    <location>
        <position position="49"/>
    </location>
    <ligand>
        <name>substrate</name>
    </ligand>
</feature>
<dbReference type="GO" id="GO:0008834">
    <property type="term" value="F:ditrans,polycis-undecaprenyl-diphosphate synthase [(2E,6E)-farnesyl-diphosphate specific] activity"/>
    <property type="evidence" value="ECO:0007669"/>
    <property type="project" value="UniProtKB-UniRule"/>
</dbReference>
<dbReference type="GO" id="GO:0008360">
    <property type="term" value="P:regulation of cell shape"/>
    <property type="evidence" value="ECO:0007669"/>
    <property type="project" value="UniProtKB-KW"/>
</dbReference>
<dbReference type="InterPro" id="IPR036424">
    <property type="entry name" value="UPP_synth-like_sf"/>
</dbReference>
<feature type="binding site" evidence="2">
    <location>
        <begin position="81"/>
        <end position="83"/>
    </location>
    <ligand>
        <name>substrate</name>
    </ligand>
</feature>
<dbReference type="SUPFAM" id="SSF64005">
    <property type="entry name" value="Undecaprenyl diphosphate synthase"/>
    <property type="match status" value="1"/>
</dbReference>
<dbReference type="EC" id="2.5.1.31" evidence="2"/>
<dbReference type="Gene3D" id="3.40.1180.10">
    <property type="entry name" value="Decaprenyl diphosphate synthase-like"/>
    <property type="match status" value="1"/>
</dbReference>
<dbReference type="GO" id="GO:0016094">
    <property type="term" value="P:polyprenol biosynthetic process"/>
    <property type="evidence" value="ECO:0007669"/>
    <property type="project" value="TreeGrafter"/>
</dbReference>
<dbReference type="GO" id="GO:0005829">
    <property type="term" value="C:cytosol"/>
    <property type="evidence" value="ECO:0007669"/>
    <property type="project" value="TreeGrafter"/>
</dbReference>
<dbReference type="PANTHER" id="PTHR10291">
    <property type="entry name" value="DEHYDRODOLICHYL DIPHOSPHATE SYNTHASE FAMILY MEMBER"/>
    <property type="match status" value="1"/>
</dbReference>
<comment type="similarity">
    <text evidence="2">Belongs to the UPP synthase family.</text>
</comment>
<proteinExistence type="inferred from homology"/>
<feature type="binding site" evidence="2">
    <location>
        <position position="41"/>
    </location>
    <ligand>
        <name>substrate</name>
    </ligand>
</feature>
<feature type="active site" description="Proton acceptor" evidence="2">
    <location>
        <position position="84"/>
    </location>
</feature>
<keyword evidence="2" id="KW-0573">Peptidoglycan synthesis</keyword>
<protein>
    <recommendedName>
        <fullName evidence="2">Ditrans,polycis-undecaprenyl-diphosphate synthase ((2E,6E)-farnesyl-diphosphate specific)</fullName>
        <ecNumber evidence="2">2.5.1.31</ecNumber>
    </recommendedName>
    <alternativeName>
        <fullName evidence="2">Ditrans,polycis-undecaprenylcistransferase</fullName>
    </alternativeName>
    <alternativeName>
        <fullName evidence="2">Undecaprenyl diphosphate synthase</fullName>
        <shortName evidence="2">UDS</shortName>
    </alternativeName>
    <alternativeName>
        <fullName evidence="2">Undecaprenyl pyrophosphate synthase</fullName>
        <shortName evidence="2">UPP synthase</shortName>
    </alternativeName>
</protein>
<feature type="binding site" evidence="2">
    <location>
        <begin position="210"/>
        <end position="212"/>
    </location>
    <ligand>
        <name>substrate</name>
    </ligand>
</feature>
<keyword evidence="2" id="KW-0460">Magnesium</keyword>
<feature type="binding site" evidence="2">
    <location>
        <position position="204"/>
    </location>
    <ligand>
        <name>substrate</name>
    </ligand>
</feature>
<dbReference type="HAMAP" id="MF_01139">
    <property type="entry name" value="ISPT"/>
    <property type="match status" value="1"/>
</dbReference>
<keyword evidence="2" id="KW-0961">Cell wall biogenesis/degradation</keyword>
<comment type="subunit">
    <text evidence="2">Homodimer.</text>
</comment>
<keyword evidence="2" id="KW-0479">Metal-binding</keyword>
<reference evidence="3 4" key="1">
    <citation type="submission" date="2018-06" db="EMBL/GenBank/DDBJ databases">
        <authorList>
            <consortium name="Pathogen Informatics"/>
            <person name="Doyle S."/>
        </authorList>
    </citation>
    <scope>NUCLEOTIDE SEQUENCE [LARGE SCALE GENOMIC DNA]</scope>
    <source>
        <strain evidence="3 4">NCTC1659</strain>
    </source>
</reference>
<accession>A0A377HY89</accession>
<feature type="binding site" evidence="2">
    <location>
        <begin position="37"/>
        <end position="40"/>
    </location>
    <ligand>
        <name>substrate</name>
    </ligand>
</feature>
<organism evidence="3 4">
    <name type="scientific">Canicola haemoglobinophilus</name>
    <dbReference type="NCBI Taxonomy" id="733"/>
    <lineage>
        <taxon>Bacteria</taxon>
        <taxon>Pseudomonadati</taxon>
        <taxon>Pseudomonadota</taxon>
        <taxon>Gammaproteobacteria</taxon>
        <taxon>Pasteurellales</taxon>
        <taxon>Pasteurellaceae</taxon>
        <taxon>Canicola</taxon>
    </lineage>
</organism>
<dbReference type="CDD" id="cd00475">
    <property type="entry name" value="Cis_IPPS"/>
    <property type="match status" value="1"/>
</dbReference>
<dbReference type="PROSITE" id="PS01066">
    <property type="entry name" value="UPP_SYNTHASE"/>
    <property type="match status" value="1"/>
</dbReference>
<dbReference type="GO" id="GO:0071555">
    <property type="term" value="P:cell wall organization"/>
    <property type="evidence" value="ECO:0007669"/>
    <property type="project" value="UniProtKB-KW"/>
</dbReference>
<comment type="function">
    <text evidence="2">Catalyzes the sequential condensation of isopentenyl diphosphate (IPP) with (2E,6E)-farnesyl diphosphate (E,E-FPP) to yield (2Z,6Z,10Z,14Z,18Z,22Z,26Z,30Z,34E,38E)-undecaprenyl diphosphate (di-trans,octa-cis-UPP). UPP is the precursor of glycosyl carrier lipid in the biosynthesis of bacterial cell wall polysaccharide components such as peptidoglycan and lipopolysaccharide.</text>
</comment>
<evidence type="ECO:0000256" key="2">
    <source>
        <dbReference type="HAMAP-Rule" id="MF_01139"/>
    </source>
</evidence>
<keyword evidence="1 2" id="KW-0808">Transferase</keyword>
<dbReference type="Pfam" id="PF01255">
    <property type="entry name" value="Prenyltransf"/>
    <property type="match status" value="1"/>
</dbReference>
<feature type="binding site" evidence="2">
    <location>
        <position position="53"/>
    </location>
    <ligand>
        <name>substrate</name>
    </ligand>
</feature>
<dbReference type="InterPro" id="IPR018520">
    <property type="entry name" value="UPP_synth-like_CS"/>
</dbReference>
<feature type="binding site" evidence="2">
    <location>
        <position position="85"/>
    </location>
    <ligand>
        <name>substrate</name>
    </ligand>
</feature>
<dbReference type="NCBIfam" id="NF011405">
    <property type="entry name" value="PRK14830.1"/>
    <property type="match status" value="1"/>
</dbReference>
<comment type="cofactor">
    <cofactor evidence="2">
        <name>Mg(2+)</name>
        <dbReference type="ChEBI" id="CHEBI:18420"/>
    </cofactor>
    <text evidence="2">Binds 2 magnesium ions per subunit.</text>
</comment>
<comment type="catalytic activity">
    <reaction evidence="2">
        <text>8 isopentenyl diphosphate + (2E,6E)-farnesyl diphosphate = di-trans,octa-cis-undecaprenyl diphosphate + 8 diphosphate</text>
        <dbReference type="Rhea" id="RHEA:27551"/>
        <dbReference type="ChEBI" id="CHEBI:33019"/>
        <dbReference type="ChEBI" id="CHEBI:58405"/>
        <dbReference type="ChEBI" id="CHEBI:128769"/>
        <dbReference type="ChEBI" id="CHEBI:175763"/>
        <dbReference type="EC" id="2.5.1.31"/>
    </reaction>
</comment>
<dbReference type="InterPro" id="IPR001441">
    <property type="entry name" value="UPP_synth-like"/>
</dbReference>